<evidence type="ECO:0000313" key="2">
    <source>
        <dbReference type="EMBL" id="CAG6463693.1"/>
    </source>
</evidence>
<proteinExistence type="predicted"/>
<evidence type="ECO:0000256" key="1">
    <source>
        <dbReference type="SAM" id="MobiDB-lite"/>
    </source>
</evidence>
<dbReference type="AlphaFoldDB" id="A0A8D8FAT9"/>
<reference evidence="2" key="1">
    <citation type="submission" date="2021-05" db="EMBL/GenBank/DDBJ databases">
        <authorList>
            <person name="Alioto T."/>
            <person name="Alioto T."/>
            <person name="Gomez Garrido J."/>
        </authorList>
    </citation>
    <scope>NUCLEOTIDE SEQUENCE</scope>
</reference>
<name>A0A8D8FAT9_CULPI</name>
<dbReference type="EMBL" id="HBUE01049130">
    <property type="protein sequence ID" value="CAG6463693.1"/>
    <property type="molecule type" value="Transcribed_RNA"/>
</dbReference>
<protein>
    <submittedName>
        <fullName evidence="2">(northern house mosquito) hypothetical protein</fullName>
    </submittedName>
</protein>
<feature type="compositionally biased region" description="Basic and acidic residues" evidence="1">
    <location>
        <begin position="46"/>
        <end position="69"/>
    </location>
</feature>
<feature type="region of interest" description="Disordered" evidence="1">
    <location>
        <begin position="46"/>
        <end position="91"/>
    </location>
</feature>
<sequence>MSAEASRCRETNTIFRPHNSLLRPNRLDTGDCTCCDHVEVADYLHDSKPTRGDSEVAGDLHDDLHDSKRTSNGGHNRLLPFRPPEKDDINVTDTCQDGSPRGLKRLRNCSFLPVSANE</sequence>
<accession>A0A8D8FAT9</accession>
<organism evidence="2">
    <name type="scientific">Culex pipiens</name>
    <name type="common">House mosquito</name>
    <dbReference type="NCBI Taxonomy" id="7175"/>
    <lineage>
        <taxon>Eukaryota</taxon>
        <taxon>Metazoa</taxon>
        <taxon>Ecdysozoa</taxon>
        <taxon>Arthropoda</taxon>
        <taxon>Hexapoda</taxon>
        <taxon>Insecta</taxon>
        <taxon>Pterygota</taxon>
        <taxon>Neoptera</taxon>
        <taxon>Endopterygota</taxon>
        <taxon>Diptera</taxon>
        <taxon>Nematocera</taxon>
        <taxon>Culicoidea</taxon>
        <taxon>Culicidae</taxon>
        <taxon>Culicinae</taxon>
        <taxon>Culicini</taxon>
        <taxon>Culex</taxon>
        <taxon>Culex</taxon>
    </lineage>
</organism>